<keyword evidence="4" id="KW-0349">Heme</keyword>
<feature type="transmembrane region" description="Helical" evidence="15">
    <location>
        <begin position="145"/>
        <end position="172"/>
    </location>
</feature>
<comment type="subcellular location">
    <subcellularLocation>
        <location evidence="2">Membrane</location>
        <topology evidence="2">Multi-pass membrane protein</topology>
    </subcellularLocation>
</comment>
<sequence length="673" mass="77071">MTSSWKTLALAFHSKPVSQSLQLLIACVSETNRFPWMYEDEPESSFYSKACGGYMPYMQTAMNCYVSLTEGADLSLFEQLDNYKNACNALTGTNFSEVDIQHIWRNGTHFLQNSHIVGGLERLTAPIVLSEDVISATYLYCRYTFYNFVAAFNFNLVINGTVAILILCAIWARVSSSSTKFVRHVRSKYLVPALFDTTHHTESTALSFYKILFPTRGEALALSVFLLINTVLALYNYPVVSSNMDTKLFFMVRCLANRCGGLSFGLIPLTILLAGRNTLLSQLTGIPYSSFLFFHKWAARTMTFYATMHSLLWIFYACVRLKMSFWVSFFNFDYWTWGVWAALAATALIFHSIHTFKARQYEVFLTIHITLGIIFLVGCLKHCATFGWLGWIYLGAGFWMWDRVARLWRVLVNFGGYKNAFAYALPAQDELFKITVPYVESERFKFFPGCYGFIYILERRYFWQSHPFTLMRRKDNIEIIVRAKEGITRDLYERLPSDGTKVPLRVAIEGPYGHEAPLESYDNVLLITSGAGVPGPISYLSKAVERMSERGNYTFVWIVPTESFMDTMKSSLMSIGETMRAGCSKRQIKIQIFVTRPQLDARLSEWRPKEIDIYRYKPDVAELISTFCKNASGSIGIVSCANPGLDDRIRRHVSCEILSHDARIDYFDELQVW</sequence>
<dbReference type="CDD" id="cd06186">
    <property type="entry name" value="NOX_Duox_like_FAD_NADP"/>
    <property type="match status" value="1"/>
</dbReference>
<dbReference type="InterPro" id="IPR013121">
    <property type="entry name" value="Fe_red_NAD-bd_6"/>
</dbReference>
<evidence type="ECO:0000313" key="19">
    <source>
        <dbReference type="EMBL" id="SCU97592.1"/>
    </source>
</evidence>
<keyword evidence="6 15" id="KW-0812">Transmembrane</keyword>
<keyword evidence="14 15" id="KW-0472">Membrane</keyword>
<dbReference type="GO" id="GO:0000293">
    <property type="term" value="F:ferric-chelate reductase activity"/>
    <property type="evidence" value="ECO:0007669"/>
    <property type="project" value="UniProtKB-ARBA"/>
</dbReference>
<dbReference type="PANTHER" id="PTHR32361:SF9">
    <property type="entry name" value="FERRIC REDUCTASE TRANSMEMBRANE COMPONENT 3-RELATED"/>
    <property type="match status" value="1"/>
</dbReference>
<feature type="domain" description="Ferric oxidoreductase" evidence="16">
    <location>
        <begin position="259"/>
        <end position="379"/>
    </location>
</feature>
<keyword evidence="11" id="KW-0560">Oxidoreductase</keyword>
<dbReference type="InterPro" id="IPR013112">
    <property type="entry name" value="FAD-bd_8"/>
</dbReference>
<evidence type="ECO:0000256" key="2">
    <source>
        <dbReference type="ARBA" id="ARBA00004141"/>
    </source>
</evidence>
<dbReference type="GO" id="GO:0006826">
    <property type="term" value="P:iron ion transport"/>
    <property type="evidence" value="ECO:0007669"/>
    <property type="project" value="TreeGrafter"/>
</dbReference>
<dbReference type="GO" id="GO:0015677">
    <property type="term" value="P:copper ion import"/>
    <property type="evidence" value="ECO:0007669"/>
    <property type="project" value="TreeGrafter"/>
</dbReference>
<dbReference type="Gene3D" id="3.40.50.80">
    <property type="entry name" value="Nucleotide-binding domain of ferredoxin-NADP reductase (FNR) module"/>
    <property type="match status" value="1"/>
</dbReference>
<evidence type="ECO:0000256" key="7">
    <source>
        <dbReference type="ARBA" id="ARBA00022827"/>
    </source>
</evidence>
<keyword evidence="4" id="KW-0479">Metal-binding</keyword>
<keyword evidence="5" id="KW-0285">Flavoprotein</keyword>
<dbReference type="InterPro" id="IPR051410">
    <property type="entry name" value="Ferric/Cupric_Reductase"/>
</dbReference>
<dbReference type="SFLD" id="SFLDS00052">
    <property type="entry name" value="Ferric_Reductase_Domain"/>
    <property type="match status" value="1"/>
</dbReference>
<dbReference type="PROSITE" id="PS51257">
    <property type="entry name" value="PROKAR_LIPOPROTEIN"/>
    <property type="match status" value="1"/>
</dbReference>
<dbReference type="SFLD" id="SFLDG01168">
    <property type="entry name" value="Ferric_reductase_subgroup_(FRE"/>
    <property type="match status" value="1"/>
</dbReference>
<feature type="transmembrane region" description="Helical" evidence="15">
    <location>
        <begin position="384"/>
        <end position="401"/>
    </location>
</feature>
<proteinExistence type="predicted"/>
<feature type="domain" description="FAD-binding 8" evidence="17">
    <location>
        <begin position="428"/>
        <end position="515"/>
    </location>
</feature>
<accession>A0A1G4K205</accession>
<evidence type="ECO:0000313" key="20">
    <source>
        <dbReference type="Proteomes" id="UP000191144"/>
    </source>
</evidence>
<protein>
    <submittedName>
        <fullName evidence="19">LAME_0F20186g1_1</fullName>
    </submittedName>
</protein>
<keyword evidence="3" id="KW-0813">Transport</keyword>
<evidence type="ECO:0000256" key="1">
    <source>
        <dbReference type="ARBA" id="ARBA00001974"/>
    </source>
</evidence>
<evidence type="ECO:0000259" key="17">
    <source>
        <dbReference type="Pfam" id="PF08022"/>
    </source>
</evidence>
<reference evidence="20" key="1">
    <citation type="submission" date="2016-03" db="EMBL/GenBank/DDBJ databases">
        <authorList>
            <person name="Devillers Hugo."/>
        </authorList>
    </citation>
    <scope>NUCLEOTIDE SEQUENCE [LARGE SCALE GENOMIC DNA]</scope>
</reference>
<feature type="transmembrane region" description="Helical" evidence="15">
    <location>
        <begin position="361"/>
        <end position="378"/>
    </location>
</feature>
<keyword evidence="12" id="KW-0408">Iron</keyword>
<evidence type="ECO:0000256" key="9">
    <source>
        <dbReference type="ARBA" id="ARBA00022982"/>
    </source>
</evidence>
<keyword evidence="8" id="KW-0521">NADP</keyword>
<dbReference type="GO" id="GO:0005886">
    <property type="term" value="C:plasma membrane"/>
    <property type="evidence" value="ECO:0007669"/>
    <property type="project" value="TreeGrafter"/>
</dbReference>
<comment type="cofactor">
    <cofactor evidence="1">
        <name>FAD</name>
        <dbReference type="ChEBI" id="CHEBI:57692"/>
    </cofactor>
</comment>
<evidence type="ECO:0000256" key="5">
    <source>
        <dbReference type="ARBA" id="ARBA00022630"/>
    </source>
</evidence>
<dbReference type="InterPro" id="IPR013130">
    <property type="entry name" value="Fe3_Rdtase_TM_dom"/>
</dbReference>
<evidence type="ECO:0000256" key="14">
    <source>
        <dbReference type="ARBA" id="ARBA00023136"/>
    </source>
</evidence>
<dbReference type="OrthoDB" id="167398at2759"/>
<keyword evidence="10 15" id="KW-1133">Transmembrane helix</keyword>
<evidence type="ECO:0000256" key="12">
    <source>
        <dbReference type="ARBA" id="ARBA00023004"/>
    </source>
</evidence>
<evidence type="ECO:0000256" key="13">
    <source>
        <dbReference type="ARBA" id="ARBA00023065"/>
    </source>
</evidence>
<keyword evidence="20" id="KW-1185">Reference proteome</keyword>
<evidence type="ECO:0000256" key="3">
    <source>
        <dbReference type="ARBA" id="ARBA00022448"/>
    </source>
</evidence>
<feature type="transmembrane region" description="Helical" evidence="15">
    <location>
        <begin position="219"/>
        <end position="238"/>
    </location>
</feature>
<keyword evidence="9" id="KW-0249">Electron transport</keyword>
<feature type="transmembrane region" description="Helical" evidence="15">
    <location>
        <begin position="250"/>
        <end position="273"/>
    </location>
</feature>
<dbReference type="InterPro" id="IPR039261">
    <property type="entry name" value="FNR_nucleotide-bd"/>
</dbReference>
<gene>
    <name evidence="19" type="ORF">LAME_0F20186G</name>
</gene>
<evidence type="ECO:0000256" key="6">
    <source>
        <dbReference type="ARBA" id="ARBA00022692"/>
    </source>
</evidence>
<dbReference type="PANTHER" id="PTHR32361">
    <property type="entry name" value="FERRIC/CUPRIC REDUCTASE TRANSMEMBRANE COMPONENT"/>
    <property type="match status" value="1"/>
</dbReference>
<evidence type="ECO:0000256" key="11">
    <source>
        <dbReference type="ARBA" id="ARBA00023002"/>
    </source>
</evidence>
<dbReference type="Proteomes" id="UP000191144">
    <property type="component" value="Chromosome F"/>
</dbReference>
<dbReference type="Pfam" id="PF08022">
    <property type="entry name" value="FAD_binding_8"/>
    <property type="match status" value="1"/>
</dbReference>
<evidence type="ECO:0000256" key="4">
    <source>
        <dbReference type="ARBA" id="ARBA00022617"/>
    </source>
</evidence>
<evidence type="ECO:0000259" key="18">
    <source>
        <dbReference type="Pfam" id="PF08030"/>
    </source>
</evidence>
<feature type="domain" description="Ferric reductase NAD binding" evidence="18">
    <location>
        <begin position="521"/>
        <end position="653"/>
    </location>
</feature>
<evidence type="ECO:0000256" key="8">
    <source>
        <dbReference type="ARBA" id="ARBA00022857"/>
    </source>
</evidence>
<evidence type="ECO:0000259" key="16">
    <source>
        <dbReference type="Pfam" id="PF01794"/>
    </source>
</evidence>
<dbReference type="Pfam" id="PF01794">
    <property type="entry name" value="Ferric_reduct"/>
    <property type="match status" value="1"/>
</dbReference>
<dbReference type="EMBL" id="LT598477">
    <property type="protein sequence ID" value="SCU97592.1"/>
    <property type="molecule type" value="Genomic_DNA"/>
</dbReference>
<dbReference type="AlphaFoldDB" id="A0A1G4K205"/>
<evidence type="ECO:0000256" key="10">
    <source>
        <dbReference type="ARBA" id="ARBA00022989"/>
    </source>
</evidence>
<feature type="transmembrane region" description="Helical" evidence="15">
    <location>
        <begin position="335"/>
        <end position="354"/>
    </location>
</feature>
<organism evidence="19 20">
    <name type="scientific">Lachancea meyersii CBS 8951</name>
    <dbReference type="NCBI Taxonomy" id="1266667"/>
    <lineage>
        <taxon>Eukaryota</taxon>
        <taxon>Fungi</taxon>
        <taxon>Dikarya</taxon>
        <taxon>Ascomycota</taxon>
        <taxon>Saccharomycotina</taxon>
        <taxon>Saccharomycetes</taxon>
        <taxon>Saccharomycetales</taxon>
        <taxon>Saccharomycetaceae</taxon>
        <taxon>Lachancea</taxon>
    </lineage>
</organism>
<dbReference type="Pfam" id="PF08030">
    <property type="entry name" value="NAD_binding_6"/>
    <property type="match status" value="1"/>
</dbReference>
<dbReference type="SUPFAM" id="SSF52343">
    <property type="entry name" value="Ferredoxin reductase-like, C-terminal NADP-linked domain"/>
    <property type="match status" value="1"/>
</dbReference>
<keyword evidence="7" id="KW-0274">FAD</keyword>
<dbReference type="GO" id="GO:0006879">
    <property type="term" value="P:intracellular iron ion homeostasis"/>
    <property type="evidence" value="ECO:0007669"/>
    <property type="project" value="TreeGrafter"/>
</dbReference>
<name>A0A1G4K205_9SACH</name>
<evidence type="ECO:0000256" key="15">
    <source>
        <dbReference type="SAM" id="Phobius"/>
    </source>
</evidence>
<keyword evidence="13" id="KW-0406">Ion transport</keyword>